<evidence type="ECO:0000256" key="6">
    <source>
        <dbReference type="ARBA" id="ARBA00022588"/>
    </source>
</evidence>
<keyword evidence="14" id="KW-1133">Transmembrane helix</keyword>
<evidence type="ECO:0000259" key="15">
    <source>
        <dbReference type="PROSITE" id="PS51034"/>
    </source>
</evidence>
<evidence type="ECO:0000256" key="2">
    <source>
        <dbReference type="ARBA" id="ARBA00004613"/>
    </source>
</evidence>
<keyword evidence="3" id="KW-1003">Cell membrane</keyword>
<name>A0A8C1VSI3_CYPCA</name>
<dbReference type="Gene3D" id="2.60.40.3210">
    <property type="entry name" value="Zona pellucida, ZP-N domain"/>
    <property type="match status" value="1"/>
</dbReference>
<keyword evidence="9" id="KW-0391">Immunity</keyword>
<evidence type="ECO:0000256" key="11">
    <source>
        <dbReference type="ARBA" id="ARBA00023157"/>
    </source>
</evidence>
<keyword evidence="6" id="KW-0399">Innate immunity</keyword>
<dbReference type="AlphaFoldDB" id="A0A8C1VSI3"/>
<keyword evidence="14" id="KW-0812">Transmembrane</keyword>
<dbReference type="Gene3D" id="2.60.40.4100">
    <property type="entry name" value="Zona pellucida, ZP-C domain"/>
    <property type="match status" value="1"/>
</dbReference>
<dbReference type="Proteomes" id="UP000694700">
    <property type="component" value="Unplaced"/>
</dbReference>
<accession>A0A8C1VSI3</accession>
<keyword evidence="13" id="KW-0449">Lipoprotein</keyword>
<feature type="domain" description="ZP" evidence="15">
    <location>
        <begin position="429"/>
        <end position="684"/>
    </location>
</feature>
<dbReference type="Pfam" id="PF00100">
    <property type="entry name" value="Zona_pellucida"/>
    <property type="match status" value="1"/>
</dbReference>
<evidence type="ECO:0000256" key="12">
    <source>
        <dbReference type="ARBA" id="ARBA00023180"/>
    </source>
</evidence>
<dbReference type="GO" id="GO:0005576">
    <property type="term" value="C:extracellular region"/>
    <property type="evidence" value="ECO:0007669"/>
    <property type="project" value="UniProtKB-SubCell"/>
</dbReference>
<dbReference type="PROSITE" id="PS51034">
    <property type="entry name" value="ZP_2"/>
    <property type="match status" value="1"/>
</dbReference>
<dbReference type="InterPro" id="IPR055355">
    <property type="entry name" value="ZP-C"/>
</dbReference>
<evidence type="ECO:0000256" key="13">
    <source>
        <dbReference type="ARBA" id="ARBA00023288"/>
    </source>
</evidence>
<proteinExistence type="predicted"/>
<dbReference type="PRINTS" id="PR00023">
    <property type="entry name" value="ZPELLUCIDA"/>
</dbReference>
<keyword evidence="10 14" id="KW-0472">Membrane</keyword>
<dbReference type="InterPro" id="IPR048290">
    <property type="entry name" value="ZP_chr"/>
</dbReference>
<evidence type="ECO:0000256" key="9">
    <source>
        <dbReference type="ARBA" id="ARBA00022859"/>
    </source>
</evidence>
<evidence type="ECO:0000313" key="17">
    <source>
        <dbReference type="Proteomes" id="UP000694700"/>
    </source>
</evidence>
<keyword evidence="5" id="KW-0245">EGF-like domain</keyword>
<protein>
    <recommendedName>
        <fullName evidence="15">ZP domain-containing protein</fullName>
    </recommendedName>
</protein>
<dbReference type="PANTHER" id="PTHR14002">
    <property type="entry name" value="ENDOGLIN/TGF-BETA RECEPTOR TYPE III"/>
    <property type="match status" value="1"/>
</dbReference>
<reference evidence="16" key="1">
    <citation type="submission" date="2025-08" db="UniProtKB">
        <authorList>
            <consortium name="Ensembl"/>
        </authorList>
    </citation>
    <scope>IDENTIFICATION</scope>
</reference>
<keyword evidence="11" id="KW-1015">Disulfide bond</keyword>
<dbReference type="InterPro" id="IPR001507">
    <property type="entry name" value="ZP_dom"/>
</dbReference>
<feature type="transmembrane region" description="Helical" evidence="14">
    <location>
        <begin position="228"/>
        <end position="246"/>
    </location>
</feature>
<dbReference type="InterPro" id="IPR042235">
    <property type="entry name" value="ZP-C_dom"/>
</dbReference>
<evidence type="ECO:0000256" key="7">
    <source>
        <dbReference type="ARBA" id="ARBA00022622"/>
    </source>
</evidence>
<sequence length="743" mass="84942">MTVSFSSISSDPCYNYQYLDRPWRANNESGDWICDERFSWNGWYRLFYYGMNIQMSETCISSFSCNTYYNLWLNGPHPQIEDGVVTREVCAGSYWGGCCHYKTDPIRVKACPGNYYVYELVNPQLGCSGYCTVLISSFLTDTDYDPCNNYNILDNYWRSTFNYWSMYGYISDHDDTRVEWMAVELFSEIYGSRYDQCSYYRSEPIQVKACPGDYYVYKFTRPTVSIPYVMLSLFFFIIVLFTAPSIDPCYTYTSLDEPWRATNNPYDSSYSSYGMCDYNVEWNGWYRMFFNGQNTQMPDSCVNQGMCGTFEPLWLNGSHPQLEDGVVTRQVCASTWSDCCGYKSHPIRVKACPGNYYVYEFVKTPFCTVYCADIGRLNETSTTGKVTVYNPCAELNCTEDEWCGEKNSVYGCLCNENQTRPDSLDFLETCESSSGSMSVSRCQLFEAGFPADVLHLNDPSCKGTVRNGRVEFHFDNDEHICGTNLVANGTHFIYSNFILGAPRSEGLISREKILKLSFSCVYPQTQTLSMNVEINPLESIVHKTLPAGEGRYQVRMTPYEDEEFTWPFTGRVDAELDQKMNVEVRVEGVDSRQFALVVDTCWATPVNDPDYSLRWDLIVTECPSPNDDTVELLQNGVSTSSRFSFRMFIFTANSTKLYLHCAAHLCLVSSNRCSTDCNSGHQRRERRSLDFYDSASISMGPLMLSEGNTDKWVPDQVKVSEASCLCASLMLLFIPLMSVLTLF</sequence>
<dbReference type="Pfam" id="PF23283">
    <property type="entry name" value="D8C_UMOD"/>
    <property type="match status" value="3"/>
</dbReference>
<evidence type="ECO:0000256" key="4">
    <source>
        <dbReference type="ARBA" id="ARBA00022525"/>
    </source>
</evidence>
<evidence type="ECO:0000256" key="14">
    <source>
        <dbReference type="SAM" id="Phobius"/>
    </source>
</evidence>
<evidence type="ECO:0000256" key="1">
    <source>
        <dbReference type="ARBA" id="ARBA00004303"/>
    </source>
</evidence>
<keyword evidence="4" id="KW-0964">Secreted</keyword>
<evidence type="ECO:0000313" key="16">
    <source>
        <dbReference type="Ensembl" id="ENSCCRP00015055588.1"/>
    </source>
</evidence>
<keyword evidence="8" id="KW-0732">Signal</keyword>
<keyword evidence="12" id="KW-0325">Glycoprotein</keyword>
<dbReference type="SMART" id="SM00241">
    <property type="entry name" value="ZP"/>
    <property type="match status" value="1"/>
</dbReference>
<comment type="subcellular location">
    <subcellularLocation>
        <location evidence="1">Apical cell membrane</location>
        <topology evidence="1">Lipid-anchor</topology>
        <topology evidence="1">GPI-anchor</topology>
    </subcellularLocation>
    <subcellularLocation>
        <location evidence="2">Secreted</location>
    </subcellularLocation>
</comment>
<organism evidence="16 17">
    <name type="scientific">Cyprinus carpio</name>
    <name type="common">Common carp</name>
    <dbReference type="NCBI Taxonomy" id="7962"/>
    <lineage>
        <taxon>Eukaryota</taxon>
        <taxon>Metazoa</taxon>
        <taxon>Chordata</taxon>
        <taxon>Craniata</taxon>
        <taxon>Vertebrata</taxon>
        <taxon>Euteleostomi</taxon>
        <taxon>Actinopterygii</taxon>
        <taxon>Neopterygii</taxon>
        <taxon>Teleostei</taxon>
        <taxon>Ostariophysi</taxon>
        <taxon>Cypriniformes</taxon>
        <taxon>Cyprinidae</taxon>
        <taxon>Cyprininae</taxon>
        <taxon>Cyprinus</taxon>
    </lineage>
</organism>
<dbReference type="InterPro" id="IPR017977">
    <property type="entry name" value="ZP_dom_CS"/>
</dbReference>
<dbReference type="PANTHER" id="PTHR14002:SF50">
    <property type="entry name" value="ALPHA-TECTORIN-LIKE-RELATED"/>
    <property type="match status" value="1"/>
</dbReference>
<keyword evidence="7" id="KW-0336">GPI-anchor</keyword>
<dbReference type="Ensembl" id="ENSCCRT00015057430.1">
    <property type="protein sequence ID" value="ENSCCRP00015055588.1"/>
    <property type="gene ID" value="ENSCCRG00015022853.1"/>
</dbReference>
<evidence type="ECO:0000256" key="3">
    <source>
        <dbReference type="ARBA" id="ARBA00022475"/>
    </source>
</evidence>
<evidence type="ECO:0000256" key="8">
    <source>
        <dbReference type="ARBA" id="ARBA00022729"/>
    </source>
</evidence>
<dbReference type="InterPro" id="IPR057774">
    <property type="entry name" value="D8C_UMOD/GP2/OIT3-like"/>
</dbReference>
<evidence type="ECO:0000256" key="10">
    <source>
        <dbReference type="ARBA" id="ARBA00023136"/>
    </source>
</evidence>
<dbReference type="PROSITE" id="PS00682">
    <property type="entry name" value="ZP_1"/>
    <property type="match status" value="1"/>
</dbReference>
<dbReference type="GO" id="GO:0005886">
    <property type="term" value="C:plasma membrane"/>
    <property type="evidence" value="ECO:0007669"/>
    <property type="project" value="UniProtKB-SubCell"/>
</dbReference>
<evidence type="ECO:0000256" key="5">
    <source>
        <dbReference type="ARBA" id="ARBA00022536"/>
    </source>
</evidence>